<keyword evidence="4" id="KW-1185">Reference proteome</keyword>
<dbReference type="Gene3D" id="1.10.287.540">
    <property type="entry name" value="Helix hairpin bin"/>
    <property type="match status" value="1"/>
</dbReference>
<sequence>MSKLIDEINRLARLSRERPLNAQERKRQAELRQQYLDNFRNRFKQQLAQIKVVDSKGNNITPRNAKLMRKSMNANKKN</sequence>
<reference evidence="3 4" key="1">
    <citation type="journal article" date="2013" name="Genome Announc.">
        <title>Genome Sequence of Sporolactobacillus laevolacticus DSM442, an Efficient Polymer-Grade D-Lactate Producer from Agricultural Waste Cottonseed as a Nitrogen Source.</title>
        <authorList>
            <person name="Wang H."/>
            <person name="Wang L."/>
            <person name="Ju J."/>
            <person name="Yu B."/>
            <person name="Ma Y."/>
        </authorList>
    </citation>
    <scope>NUCLEOTIDE SEQUENCE [LARGE SCALE GENOMIC DNA]</scope>
    <source>
        <strain evidence="3 4">DSM 442</strain>
    </source>
</reference>
<gene>
    <name evidence="3" type="ORF">P343_00380</name>
</gene>
<dbReference type="PANTHER" id="PTHR37300">
    <property type="entry name" value="UPF0291 PROTEIN CBO2609/CLC_2481"/>
    <property type="match status" value="1"/>
</dbReference>
<comment type="similarity">
    <text evidence="2">Belongs to the UPF0291 family.</text>
</comment>
<dbReference type="Pfam" id="PF05979">
    <property type="entry name" value="DUF896"/>
    <property type="match status" value="1"/>
</dbReference>
<evidence type="ECO:0000313" key="4">
    <source>
        <dbReference type="Proteomes" id="UP000018296"/>
    </source>
</evidence>
<evidence type="ECO:0000313" key="3">
    <source>
        <dbReference type="EMBL" id="EST13293.1"/>
    </source>
</evidence>
<dbReference type="eggNOG" id="COG4224">
    <property type="taxonomic scope" value="Bacteria"/>
</dbReference>
<dbReference type="PANTHER" id="PTHR37300:SF1">
    <property type="entry name" value="UPF0291 PROTEIN YNZC"/>
    <property type="match status" value="1"/>
</dbReference>
<dbReference type="STRING" id="1395513.P343_00380"/>
<protein>
    <recommendedName>
        <fullName evidence="2">UPF0291 protein P343_00380</fullName>
    </recommendedName>
</protein>
<evidence type="ECO:0000256" key="1">
    <source>
        <dbReference type="ARBA" id="ARBA00022490"/>
    </source>
</evidence>
<evidence type="ECO:0000256" key="2">
    <source>
        <dbReference type="HAMAP-Rule" id="MF_01103"/>
    </source>
</evidence>
<keyword evidence="1 2" id="KW-0963">Cytoplasm</keyword>
<dbReference type="GO" id="GO:0005737">
    <property type="term" value="C:cytoplasm"/>
    <property type="evidence" value="ECO:0007669"/>
    <property type="project" value="UniProtKB-SubCell"/>
</dbReference>
<name>V6J084_9BACL</name>
<organism evidence="3 4">
    <name type="scientific">Sporolactobacillus laevolacticus DSM 442</name>
    <dbReference type="NCBI Taxonomy" id="1395513"/>
    <lineage>
        <taxon>Bacteria</taxon>
        <taxon>Bacillati</taxon>
        <taxon>Bacillota</taxon>
        <taxon>Bacilli</taxon>
        <taxon>Bacillales</taxon>
        <taxon>Sporolactobacillaceae</taxon>
        <taxon>Sporolactobacillus</taxon>
    </lineage>
</organism>
<dbReference type="SUPFAM" id="SSF158221">
    <property type="entry name" value="YnzC-like"/>
    <property type="match status" value="1"/>
</dbReference>
<dbReference type="InterPro" id="IPR009242">
    <property type="entry name" value="DUF896"/>
</dbReference>
<accession>V6J084</accession>
<proteinExistence type="inferred from homology"/>
<dbReference type="HAMAP" id="MF_01103">
    <property type="entry name" value="UPF0291"/>
    <property type="match status" value="1"/>
</dbReference>
<dbReference type="RefSeq" id="WP_023508402.1">
    <property type="nucleotide sequence ID" value="NZ_AWTC01000001.1"/>
</dbReference>
<comment type="caution">
    <text evidence="3">The sequence shown here is derived from an EMBL/GenBank/DDBJ whole genome shotgun (WGS) entry which is preliminary data.</text>
</comment>
<dbReference type="AlphaFoldDB" id="V6J084"/>
<dbReference type="Proteomes" id="UP000018296">
    <property type="component" value="Unassembled WGS sequence"/>
</dbReference>
<dbReference type="EMBL" id="AWTC01000001">
    <property type="protein sequence ID" value="EST13293.1"/>
    <property type="molecule type" value="Genomic_DNA"/>
</dbReference>
<comment type="subcellular location">
    <subcellularLocation>
        <location evidence="2">Cytoplasm</location>
    </subcellularLocation>
</comment>
<dbReference type="PATRIC" id="fig|1395513.3.peg.77"/>
<dbReference type="OrthoDB" id="390105at2"/>